<reference evidence="1 2" key="2">
    <citation type="journal article" date="2010" name="Stand. Genomic Sci.">
        <title>Complete genome sequence of Chitinophaga pinensis type strain (UQM 2034).</title>
        <authorList>
            <person name="Glavina Del Rio T."/>
            <person name="Abt B."/>
            <person name="Spring S."/>
            <person name="Lapidus A."/>
            <person name="Nolan M."/>
            <person name="Tice H."/>
            <person name="Copeland A."/>
            <person name="Cheng J.F."/>
            <person name="Chen F."/>
            <person name="Bruce D."/>
            <person name="Goodwin L."/>
            <person name="Pitluck S."/>
            <person name="Ivanova N."/>
            <person name="Mavromatis K."/>
            <person name="Mikhailova N."/>
            <person name="Pati A."/>
            <person name="Chen A."/>
            <person name="Palaniappan K."/>
            <person name="Land M."/>
            <person name="Hauser L."/>
            <person name="Chang Y.J."/>
            <person name="Jeffries C.D."/>
            <person name="Chain P."/>
            <person name="Saunders E."/>
            <person name="Detter J.C."/>
            <person name="Brettin T."/>
            <person name="Rohde M."/>
            <person name="Goker M."/>
            <person name="Bristow J."/>
            <person name="Eisen J.A."/>
            <person name="Markowitz V."/>
            <person name="Hugenholtz P."/>
            <person name="Kyrpides N.C."/>
            <person name="Klenk H.P."/>
            <person name="Lucas S."/>
        </authorList>
    </citation>
    <scope>NUCLEOTIDE SEQUENCE [LARGE SCALE GENOMIC DNA]</scope>
    <source>
        <strain evidence="2">ATCC 43595 / DSM 2588 / LMG 13176 / NBRC 15968 / NCIMB 11800 / UQM 2034</strain>
    </source>
</reference>
<name>A0A979G142_CHIPD</name>
<sequence length="38" mass="4453">MTIITPFPFVAPDCHGPLELSYFYQYLYNDNSENLPEL</sequence>
<dbReference type="KEGG" id="cpi:Cpin_1344"/>
<gene>
    <name evidence="1" type="ordered locus">Cpin_1344</name>
</gene>
<dbReference type="AlphaFoldDB" id="A0A979G142"/>
<protein>
    <submittedName>
        <fullName evidence="1">Uncharacterized protein</fullName>
    </submittedName>
</protein>
<accession>A0A979G142</accession>
<organism evidence="1 2">
    <name type="scientific">Chitinophaga pinensis (strain ATCC 43595 / DSM 2588 / LMG 13176 / NBRC 15968 / NCIMB 11800 / UQM 2034)</name>
    <dbReference type="NCBI Taxonomy" id="485918"/>
    <lineage>
        <taxon>Bacteria</taxon>
        <taxon>Pseudomonadati</taxon>
        <taxon>Bacteroidota</taxon>
        <taxon>Chitinophagia</taxon>
        <taxon>Chitinophagales</taxon>
        <taxon>Chitinophagaceae</taxon>
        <taxon>Chitinophaga</taxon>
    </lineage>
</organism>
<evidence type="ECO:0000313" key="1">
    <source>
        <dbReference type="EMBL" id="ACU58842.1"/>
    </source>
</evidence>
<dbReference type="EMBL" id="CP001699">
    <property type="protein sequence ID" value="ACU58842.1"/>
    <property type="molecule type" value="Genomic_DNA"/>
</dbReference>
<dbReference type="Proteomes" id="UP000002215">
    <property type="component" value="Chromosome"/>
</dbReference>
<reference evidence="2" key="1">
    <citation type="submission" date="2009-08" db="EMBL/GenBank/DDBJ databases">
        <title>The complete genome of Chitinophaga pinensis DSM 2588.</title>
        <authorList>
            <consortium name="US DOE Joint Genome Institute (JGI-PGF)"/>
            <person name="Lucas S."/>
            <person name="Copeland A."/>
            <person name="Lapidus A."/>
            <person name="Glavina del Rio T."/>
            <person name="Dalin E."/>
            <person name="Tice H."/>
            <person name="Bruce D."/>
            <person name="Goodwin L."/>
            <person name="Pitluck S."/>
            <person name="Kyrpides N."/>
            <person name="Mavromatis K."/>
            <person name="Ivanova N."/>
            <person name="Mikhailova N."/>
            <person name="Sims D."/>
            <person name="Meinche L."/>
            <person name="Brettin T."/>
            <person name="Detter J.C."/>
            <person name="Han C."/>
            <person name="Larimer F."/>
            <person name="Land M."/>
            <person name="Hauser L."/>
            <person name="Markowitz V."/>
            <person name="Cheng J.-F."/>
            <person name="Hugenholtz P."/>
            <person name="Woyke T."/>
            <person name="Wu D."/>
            <person name="Spring S."/>
            <person name="Klenk H.-P."/>
            <person name="Eisen J.A."/>
        </authorList>
    </citation>
    <scope>NUCLEOTIDE SEQUENCE [LARGE SCALE GENOMIC DNA]</scope>
    <source>
        <strain evidence="2">ATCC 43595 / DSM 2588 / LMG 13176 / NBRC 15968 / NCIMB 11800 / UQM 2034</strain>
    </source>
</reference>
<proteinExistence type="predicted"/>
<evidence type="ECO:0000313" key="2">
    <source>
        <dbReference type="Proteomes" id="UP000002215"/>
    </source>
</evidence>